<protein>
    <submittedName>
        <fullName evidence="2">MEIS N-terminal domain-containing protein</fullName>
    </submittedName>
</protein>
<name>A0A9J2NR60_ASCLU</name>
<sequence>LFQVDFEHFSDTIATSLQRISCLHSTKGDQNPNIGTVSQCEEGCSAFDSTADSILGAATVKPNNQELSELPANFDEFVANIRYGRMSSQKSTRGL</sequence>
<dbReference type="AlphaFoldDB" id="A0A9J2NR60"/>
<evidence type="ECO:0000313" key="1">
    <source>
        <dbReference type="Proteomes" id="UP000036681"/>
    </source>
</evidence>
<proteinExistence type="predicted"/>
<dbReference type="WBParaSite" id="ALUE_0000006501-mRNA-1">
    <property type="protein sequence ID" value="ALUE_0000006501-mRNA-1"/>
    <property type="gene ID" value="ALUE_0000006501"/>
</dbReference>
<evidence type="ECO:0000313" key="2">
    <source>
        <dbReference type="WBParaSite" id="ALUE_0000006501-mRNA-1"/>
    </source>
</evidence>
<keyword evidence="1" id="KW-1185">Reference proteome</keyword>
<organism evidence="1 2">
    <name type="scientific">Ascaris lumbricoides</name>
    <name type="common">Giant roundworm</name>
    <dbReference type="NCBI Taxonomy" id="6252"/>
    <lineage>
        <taxon>Eukaryota</taxon>
        <taxon>Metazoa</taxon>
        <taxon>Ecdysozoa</taxon>
        <taxon>Nematoda</taxon>
        <taxon>Chromadorea</taxon>
        <taxon>Rhabditida</taxon>
        <taxon>Spirurina</taxon>
        <taxon>Ascaridomorpha</taxon>
        <taxon>Ascaridoidea</taxon>
        <taxon>Ascarididae</taxon>
        <taxon>Ascaris</taxon>
    </lineage>
</organism>
<reference evidence="2" key="1">
    <citation type="submission" date="2023-03" db="UniProtKB">
        <authorList>
            <consortium name="WormBaseParasite"/>
        </authorList>
    </citation>
    <scope>IDENTIFICATION</scope>
</reference>
<dbReference type="Proteomes" id="UP000036681">
    <property type="component" value="Unplaced"/>
</dbReference>
<accession>A0A9J2NR60</accession>